<dbReference type="SUPFAM" id="SSF158682">
    <property type="entry name" value="TerB-like"/>
    <property type="match status" value="1"/>
</dbReference>
<accession>A0A7L5BXE1</accession>
<feature type="domain" description="Co-chaperone DjlA N-terminal" evidence="1">
    <location>
        <begin position="28"/>
        <end position="139"/>
    </location>
</feature>
<organism evidence="2 3">
    <name type="scientific">Pikeienuella piscinae</name>
    <dbReference type="NCBI Taxonomy" id="2748098"/>
    <lineage>
        <taxon>Bacteria</taxon>
        <taxon>Pseudomonadati</taxon>
        <taxon>Pseudomonadota</taxon>
        <taxon>Alphaproteobacteria</taxon>
        <taxon>Rhodobacterales</taxon>
        <taxon>Paracoccaceae</taxon>
        <taxon>Pikeienuella</taxon>
    </lineage>
</organism>
<dbReference type="Proteomes" id="UP000503336">
    <property type="component" value="Chromosome"/>
</dbReference>
<reference evidence="2 3" key="1">
    <citation type="submission" date="2020-02" db="EMBL/GenBank/DDBJ databases">
        <title>complete genome sequence of Rhodobacteraceae bacterium.</title>
        <authorList>
            <person name="Park J."/>
            <person name="Kim Y.-S."/>
            <person name="Kim K.-H."/>
        </authorList>
    </citation>
    <scope>NUCLEOTIDE SEQUENCE [LARGE SCALE GENOMIC DNA]</scope>
    <source>
        <strain evidence="2 3">RR4-56</strain>
    </source>
</reference>
<dbReference type="InterPro" id="IPR007791">
    <property type="entry name" value="DjlA_N"/>
</dbReference>
<name>A0A7L5BXE1_9RHOB</name>
<proteinExistence type="predicted"/>
<protein>
    <submittedName>
        <fullName evidence="2">TerB family tellurite resistance protein</fullName>
    </submittedName>
</protein>
<keyword evidence="3" id="KW-1185">Reference proteome</keyword>
<evidence type="ECO:0000313" key="2">
    <source>
        <dbReference type="EMBL" id="QIE54916.1"/>
    </source>
</evidence>
<dbReference type="AlphaFoldDB" id="A0A7L5BXE1"/>
<evidence type="ECO:0000313" key="3">
    <source>
        <dbReference type="Proteomes" id="UP000503336"/>
    </source>
</evidence>
<dbReference type="InterPro" id="IPR029024">
    <property type="entry name" value="TerB-like"/>
</dbReference>
<dbReference type="KEGG" id="hdh:G5B40_05300"/>
<dbReference type="Gene3D" id="1.10.3680.10">
    <property type="entry name" value="TerB-like"/>
    <property type="match status" value="1"/>
</dbReference>
<gene>
    <name evidence="2" type="ORF">G5B40_05300</name>
</gene>
<sequence>MNGFFQRLTAHFAPPAGGAAPARDPAALALAALMVRLARADGEFDREERAGIEAALDARFGDGAALLAEAETAEREALDHHQFTKLVKQAYAPEERGALLEELWAVVLSDNVRDDEENALMRQFASLLHVSDQEVAKARRRVERRG</sequence>
<dbReference type="EMBL" id="CP049056">
    <property type="protein sequence ID" value="QIE54916.1"/>
    <property type="molecule type" value="Genomic_DNA"/>
</dbReference>
<dbReference type="RefSeq" id="WP_165095958.1">
    <property type="nucleotide sequence ID" value="NZ_CP049056.1"/>
</dbReference>
<evidence type="ECO:0000259" key="1">
    <source>
        <dbReference type="Pfam" id="PF05099"/>
    </source>
</evidence>
<dbReference type="Pfam" id="PF05099">
    <property type="entry name" value="TerB"/>
    <property type="match status" value="1"/>
</dbReference>